<evidence type="ECO:0000256" key="3">
    <source>
        <dbReference type="SAM" id="MobiDB-lite"/>
    </source>
</evidence>
<dbReference type="EnsemblProtists" id="EKX48474">
    <property type="protein sequence ID" value="EKX48474"/>
    <property type="gene ID" value="GUITHDRAFT_105621"/>
</dbReference>
<organism evidence="4">
    <name type="scientific">Guillardia theta (strain CCMP2712)</name>
    <name type="common">Cryptophyte</name>
    <dbReference type="NCBI Taxonomy" id="905079"/>
    <lineage>
        <taxon>Eukaryota</taxon>
        <taxon>Cryptophyceae</taxon>
        <taxon>Pyrenomonadales</taxon>
        <taxon>Geminigeraceae</taxon>
        <taxon>Guillardia</taxon>
    </lineage>
</organism>
<dbReference type="GeneID" id="17305147"/>
<name>L1JJZ3_GUITC</name>
<reference evidence="5" key="3">
    <citation type="submission" date="2015-06" db="UniProtKB">
        <authorList>
            <consortium name="EnsemblProtists"/>
        </authorList>
    </citation>
    <scope>IDENTIFICATION</scope>
</reference>
<dbReference type="PROSITE" id="PS50176">
    <property type="entry name" value="ARM_REPEAT"/>
    <property type="match status" value="1"/>
</dbReference>
<dbReference type="Proteomes" id="UP000011087">
    <property type="component" value="Unassembled WGS sequence"/>
</dbReference>
<evidence type="ECO:0000256" key="2">
    <source>
        <dbReference type="PROSITE-ProRule" id="PRU00259"/>
    </source>
</evidence>
<dbReference type="InterPro" id="IPR000225">
    <property type="entry name" value="Armadillo"/>
</dbReference>
<gene>
    <name evidence="4" type="ORF">GUITHDRAFT_105621</name>
</gene>
<dbReference type="PANTHER" id="PTHR22895:SF0">
    <property type="entry name" value="ARMADILLO REPEAT-CONTAINING PROTEIN 6"/>
    <property type="match status" value="1"/>
</dbReference>
<dbReference type="CDD" id="cd00167">
    <property type="entry name" value="SANT"/>
    <property type="match status" value="1"/>
</dbReference>
<dbReference type="RefSeq" id="XP_005835454.1">
    <property type="nucleotide sequence ID" value="XM_005835397.1"/>
</dbReference>
<dbReference type="HOGENOM" id="CLU_248871_0_0_1"/>
<evidence type="ECO:0008006" key="7">
    <source>
        <dbReference type="Google" id="ProtNLM"/>
    </source>
</evidence>
<dbReference type="InterPro" id="IPR011989">
    <property type="entry name" value="ARM-like"/>
</dbReference>
<dbReference type="InterPro" id="IPR001005">
    <property type="entry name" value="SANT/Myb"/>
</dbReference>
<evidence type="ECO:0000256" key="1">
    <source>
        <dbReference type="ARBA" id="ARBA00022737"/>
    </source>
</evidence>
<sequence length="1497" mass="164296">MWAPDEHTRFLQALHQHVLDNGWSGMEDAAGRLRVGLGRGTAQKIAEAVGTRNEAQVRSHAQKYFQKTEESKSLLNAFAGSRRSAAAAIGDGGESPDASATGSSETLERPIKKVKGNAAETGVEGSERVDFSLGIAQPPAVGTLVQAPGSLSPAADASAALKALEAALGIHADYRIVKVYIPRSSIKIDGAKEKVKAVLVAMRQCGCDQRVLRAGLKLLAIYEWKKEEKEELLKDGGVAVVMGAMREHKKNGRLQEAGMEVLLQLLGYVETIKYPSKHAVRAYKASWKLEQDKLQLLGPILRSERARREILTAGGVEEVTSCLSEHRTDRDVVETGLTALGMMVLEGEGLKRACAAGGVELVLGAIRDHSTDVDIQRAGLMALSKLLRKERERERMRRGGGVEVVMKAMRELMGEEEVRLAGLKVLGMLLEEEEGRREIKEAGGVEAFVRCLEPCNKSSGSSKDMQEALFALSYLVTENKMRTGGEVEMLIRCLREFQGDRRVVLAGLEVLNAISWTMDGRREVLAAGGLELMAETMHAHGDVLYKEWWGCCLLSTLFDAPEVKIEELFRSGLLRAVISTVGVTCEMNTSPLYDQGISILCSLEKILQAKEGQRAFVAAGGIETVAKVFMHPDQNGTRRDIALDSLMKICEDKEACRKVVEAVVVEAASNALQDPLNNSQQNVSNHHSPSLLKFFTTRTSIRHGSNFEAVLDAMREYTADGQVQWAGLQTMVEKVDDTDSEGKVCAAGGVELVLGAIRDHSTDVDIQRAGIMALSKLLRKERERERMRRGGGVEVVMKAMRELMGEEEVRLAGLKVLGMLLEEEEGRREIKEAGGVEIALEALDYDHEDERRAALLLLSCLASDERNRPAGDLWWMAEVIRSEIEMNVFEQAEFVKAAFGAMREHPRDLAVQRAGLKELYNYDYLDINRVGLRALKAAQVVETVVKAIMKFKDEPTVQRRSFELLASFSKCEEGRQQILAGGGVKGVIDILQQHSDLYKDTYRSGIEFLENMSKDAQGRKEIYAQKGVRAAVSAMLKLELSRGSNNLGMGLIGDLLLNREGWREVLATGGGGRVAVAKILQLLNDQSHRGRGLDLLAKISSDDQARSEMREAGAVDVWLPCYLDILASFFASQNAFKLLSSLATDERNRSEDDVLAVTGGMRECRGNGVLQEAGLAVLYGMASKMQDQGRRIRLAGGVEVVLAAMREHRADIRIMELGLQLLVTMSEEEEGRREILAARGQETVLLAMKGQLARGQAHQPQKRRLSDGILGVLYECGEKKVQKGGLQLLQRIALSEQGRKEIRAARGVEAAATAMRKFSEEREIQQHGLALLRLLSEEGVRAIQAAGGVEAALSAMKHESNSDVLEAGMRLLEIIAREEEGRTEIRAAGGVSAVVAAIRREGIDRQTERAGLEVLGHLVKEEEGEREVLEAGGVEAAMSLKCWTMTEKSDLLAGGKGQGKKFCGFALSSGNRHDTNIAWILITLRFDGEYRIRKRSI</sequence>
<dbReference type="SUPFAM" id="SSF48371">
    <property type="entry name" value="ARM repeat"/>
    <property type="match status" value="4"/>
</dbReference>
<dbReference type="PaxDb" id="55529-EKX48474"/>
<reference evidence="4 6" key="1">
    <citation type="journal article" date="2012" name="Nature">
        <title>Algal genomes reveal evolutionary mosaicism and the fate of nucleomorphs.</title>
        <authorList>
            <consortium name="DOE Joint Genome Institute"/>
            <person name="Curtis B.A."/>
            <person name="Tanifuji G."/>
            <person name="Burki F."/>
            <person name="Gruber A."/>
            <person name="Irimia M."/>
            <person name="Maruyama S."/>
            <person name="Arias M.C."/>
            <person name="Ball S.G."/>
            <person name="Gile G.H."/>
            <person name="Hirakawa Y."/>
            <person name="Hopkins J.F."/>
            <person name="Kuo A."/>
            <person name="Rensing S.A."/>
            <person name="Schmutz J."/>
            <person name="Symeonidi A."/>
            <person name="Elias M."/>
            <person name="Eveleigh R.J."/>
            <person name="Herman E.K."/>
            <person name="Klute M.J."/>
            <person name="Nakayama T."/>
            <person name="Obornik M."/>
            <person name="Reyes-Prieto A."/>
            <person name="Armbrust E.V."/>
            <person name="Aves S.J."/>
            <person name="Beiko R.G."/>
            <person name="Coutinho P."/>
            <person name="Dacks J.B."/>
            <person name="Durnford D.G."/>
            <person name="Fast N.M."/>
            <person name="Green B.R."/>
            <person name="Grisdale C.J."/>
            <person name="Hempel F."/>
            <person name="Henrissat B."/>
            <person name="Hoppner M.P."/>
            <person name="Ishida K."/>
            <person name="Kim E."/>
            <person name="Koreny L."/>
            <person name="Kroth P.G."/>
            <person name="Liu Y."/>
            <person name="Malik S.B."/>
            <person name="Maier U.G."/>
            <person name="McRose D."/>
            <person name="Mock T."/>
            <person name="Neilson J.A."/>
            <person name="Onodera N.T."/>
            <person name="Poole A.M."/>
            <person name="Pritham E.J."/>
            <person name="Richards T.A."/>
            <person name="Rocap G."/>
            <person name="Roy S.W."/>
            <person name="Sarai C."/>
            <person name="Schaack S."/>
            <person name="Shirato S."/>
            <person name="Slamovits C.H."/>
            <person name="Spencer D.F."/>
            <person name="Suzuki S."/>
            <person name="Worden A.Z."/>
            <person name="Zauner S."/>
            <person name="Barry K."/>
            <person name="Bell C."/>
            <person name="Bharti A.K."/>
            <person name="Crow J.A."/>
            <person name="Grimwood J."/>
            <person name="Kramer R."/>
            <person name="Lindquist E."/>
            <person name="Lucas S."/>
            <person name="Salamov A."/>
            <person name="McFadden G.I."/>
            <person name="Lane C.E."/>
            <person name="Keeling P.J."/>
            <person name="Gray M.W."/>
            <person name="Grigoriev I.V."/>
            <person name="Archibald J.M."/>
        </authorList>
    </citation>
    <scope>NUCLEOTIDE SEQUENCE</scope>
    <source>
        <strain evidence="4 6">CCMP2712</strain>
    </source>
</reference>
<dbReference type="InterPro" id="IPR009057">
    <property type="entry name" value="Homeodomain-like_sf"/>
</dbReference>
<dbReference type="Gene3D" id="1.25.10.10">
    <property type="entry name" value="Leucine-rich Repeat Variant"/>
    <property type="match status" value="4"/>
</dbReference>
<dbReference type="InterPro" id="IPR016024">
    <property type="entry name" value="ARM-type_fold"/>
</dbReference>
<keyword evidence="1" id="KW-0677">Repeat</keyword>
<evidence type="ECO:0000313" key="5">
    <source>
        <dbReference type="EnsemblProtists" id="EKX48474"/>
    </source>
</evidence>
<dbReference type="SUPFAM" id="SSF46689">
    <property type="entry name" value="Homeodomain-like"/>
    <property type="match status" value="1"/>
</dbReference>
<proteinExistence type="predicted"/>
<reference evidence="6" key="2">
    <citation type="submission" date="2012-11" db="EMBL/GenBank/DDBJ databases">
        <authorList>
            <person name="Kuo A."/>
            <person name="Curtis B.A."/>
            <person name="Tanifuji G."/>
            <person name="Burki F."/>
            <person name="Gruber A."/>
            <person name="Irimia M."/>
            <person name="Maruyama S."/>
            <person name="Arias M.C."/>
            <person name="Ball S.G."/>
            <person name="Gile G.H."/>
            <person name="Hirakawa Y."/>
            <person name="Hopkins J.F."/>
            <person name="Rensing S.A."/>
            <person name="Schmutz J."/>
            <person name="Symeonidi A."/>
            <person name="Elias M."/>
            <person name="Eveleigh R.J."/>
            <person name="Herman E.K."/>
            <person name="Klute M.J."/>
            <person name="Nakayama T."/>
            <person name="Obornik M."/>
            <person name="Reyes-Prieto A."/>
            <person name="Armbrust E.V."/>
            <person name="Aves S.J."/>
            <person name="Beiko R.G."/>
            <person name="Coutinho P."/>
            <person name="Dacks J.B."/>
            <person name="Durnford D.G."/>
            <person name="Fast N.M."/>
            <person name="Green B.R."/>
            <person name="Grisdale C."/>
            <person name="Hempe F."/>
            <person name="Henrissat B."/>
            <person name="Hoppner M.P."/>
            <person name="Ishida K.-I."/>
            <person name="Kim E."/>
            <person name="Koreny L."/>
            <person name="Kroth P.G."/>
            <person name="Liu Y."/>
            <person name="Malik S.-B."/>
            <person name="Maier U.G."/>
            <person name="McRose D."/>
            <person name="Mock T."/>
            <person name="Neilson J.A."/>
            <person name="Onodera N.T."/>
            <person name="Poole A.M."/>
            <person name="Pritham E.J."/>
            <person name="Richards T.A."/>
            <person name="Rocap G."/>
            <person name="Roy S.W."/>
            <person name="Sarai C."/>
            <person name="Schaack S."/>
            <person name="Shirato S."/>
            <person name="Slamovits C.H."/>
            <person name="Spencer D.F."/>
            <person name="Suzuki S."/>
            <person name="Worden A.Z."/>
            <person name="Zauner S."/>
            <person name="Barry K."/>
            <person name="Bell C."/>
            <person name="Bharti A.K."/>
            <person name="Crow J.A."/>
            <person name="Grimwood J."/>
            <person name="Kramer R."/>
            <person name="Lindquist E."/>
            <person name="Lucas S."/>
            <person name="Salamov A."/>
            <person name="McFadden G.I."/>
            <person name="Lane C.E."/>
            <person name="Keeling P.J."/>
            <person name="Gray M.W."/>
            <person name="Grigoriev I.V."/>
            <person name="Archibald J.M."/>
        </authorList>
    </citation>
    <scope>NUCLEOTIDE SEQUENCE</scope>
    <source>
        <strain evidence="6">CCMP2712</strain>
    </source>
</reference>
<evidence type="ECO:0000313" key="4">
    <source>
        <dbReference type="EMBL" id="EKX48474.1"/>
    </source>
</evidence>
<keyword evidence="6" id="KW-1185">Reference proteome</keyword>
<dbReference type="PANTHER" id="PTHR22895">
    <property type="entry name" value="ARMADILLO REPEAT-CONTAINING PROTEIN 6"/>
    <property type="match status" value="1"/>
</dbReference>
<dbReference type="OMA" id="NNGCGAL"/>
<dbReference type="EMBL" id="JH992985">
    <property type="protein sequence ID" value="EKX48474.1"/>
    <property type="molecule type" value="Genomic_DNA"/>
</dbReference>
<dbReference type="OrthoDB" id="3136213at2759"/>
<feature type="repeat" description="ARM" evidence="2">
    <location>
        <begin position="1389"/>
        <end position="1433"/>
    </location>
</feature>
<dbReference type="KEGG" id="gtt:GUITHDRAFT_105621"/>
<protein>
    <recommendedName>
        <fullName evidence="7">HTH myb-type domain-containing protein</fullName>
    </recommendedName>
</protein>
<accession>L1JJZ3</accession>
<dbReference type="SMART" id="SM00185">
    <property type="entry name" value="ARM"/>
    <property type="match status" value="7"/>
</dbReference>
<feature type="region of interest" description="Disordered" evidence="3">
    <location>
        <begin position="87"/>
        <end position="108"/>
    </location>
</feature>
<dbReference type="Gene3D" id="1.10.10.60">
    <property type="entry name" value="Homeodomain-like"/>
    <property type="match status" value="1"/>
</dbReference>
<evidence type="ECO:0000313" key="6">
    <source>
        <dbReference type="Proteomes" id="UP000011087"/>
    </source>
</evidence>